<organism evidence="2 3">
    <name type="scientific">Flexivirga alba</name>
    <dbReference type="NCBI Taxonomy" id="702742"/>
    <lineage>
        <taxon>Bacteria</taxon>
        <taxon>Bacillati</taxon>
        <taxon>Actinomycetota</taxon>
        <taxon>Actinomycetes</taxon>
        <taxon>Micrococcales</taxon>
        <taxon>Dermacoccaceae</taxon>
        <taxon>Flexivirga</taxon>
    </lineage>
</organism>
<gene>
    <name evidence="2" type="ORF">ACFQDH_04080</name>
</gene>
<reference evidence="3" key="1">
    <citation type="journal article" date="2019" name="Int. J. Syst. Evol. Microbiol.">
        <title>The Global Catalogue of Microorganisms (GCM) 10K type strain sequencing project: providing services to taxonomists for standard genome sequencing and annotation.</title>
        <authorList>
            <consortium name="The Broad Institute Genomics Platform"/>
            <consortium name="The Broad Institute Genome Sequencing Center for Infectious Disease"/>
            <person name="Wu L."/>
            <person name="Ma J."/>
        </authorList>
    </citation>
    <scope>NUCLEOTIDE SEQUENCE [LARGE SCALE GENOMIC DNA]</scope>
    <source>
        <strain evidence="3">CCUG 58127</strain>
    </source>
</reference>
<keyword evidence="1" id="KW-1133">Transmembrane helix</keyword>
<sequence>MRRIQSIVGLGLAIVVLAGVLGLWLWGKPRETVALPSSSTSPAGVVQTFAKALNDRDFSAAKAVVIGDRVGVDAGWWSLHGPRVEDLRIVRTGPVTSGAQCESKAATNWKKCVQVDTEATFKHLKGLTKGSKPDHEAWSYYLVRNTPSERWRILDWGQG</sequence>
<proteinExistence type="predicted"/>
<evidence type="ECO:0008006" key="4">
    <source>
        <dbReference type="Google" id="ProtNLM"/>
    </source>
</evidence>
<dbReference type="RefSeq" id="WP_382398725.1">
    <property type="nucleotide sequence ID" value="NZ_JBHSWH010000001.1"/>
</dbReference>
<dbReference type="EMBL" id="JBHSWH010000001">
    <property type="protein sequence ID" value="MFC6704467.1"/>
    <property type="molecule type" value="Genomic_DNA"/>
</dbReference>
<keyword evidence="1" id="KW-0472">Membrane</keyword>
<keyword evidence="1" id="KW-0812">Transmembrane</keyword>
<protein>
    <recommendedName>
        <fullName evidence="4">DUF4829 domain-containing protein</fullName>
    </recommendedName>
</protein>
<evidence type="ECO:0000256" key="1">
    <source>
        <dbReference type="SAM" id="Phobius"/>
    </source>
</evidence>
<dbReference type="Proteomes" id="UP001596298">
    <property type="component" value="Unassembled WGS sequence"/>
</dbReference>
<keyword evidence="3" id="KW-1185">Reference proteome</keyword>
<evidence type="ECO:0000313" key="3">
    <source>
        <dbReference type="Proteomes" id="UP001596298"/>
    </source>
</evidence>
<name>A0ABW2AC81_9MICO</name>
<comment type="caution">
    <text evidence="2">The sequence shown here is derived from an EMBL/GenBank/DDBJ whole genome shotgun (WGS) entry which is preliminary data.</text>
</comment>
<evidence type="ECO:0000313" key="2">
    <source>
        <dbReference type="EMBL" id="MFC6704467.1"/>
    </source>
</evidence>
<accession>A0ABW2AC81</accession>
<feature type="transmembrane region" description="Helical" evidence="1">
    <location>
        <begin position="7"/>
        <end position="27"/>
    </location>
</feature>